<feature type="binding site" evidence="17">
    <location>
        <position position="87"/>
    </location>
    <ligand>
        <name>Mg(2+)</name>
        <dbReference type="ChEBI" id="CHEBI:18420"/>
        <label>2</label>
    </ligand>
</feature>
<protein>
    <recommendedName>
        <fullName evidence="14 17">Phosphatidylinositol phosphate synthase</fullName>
        <shortName evidence="17">PIP synthase</shortName>
        <ecNumber evidence="17">2.7.8.-</ecNumber>
    </recommendedName>
    <alternativeName>
        <fullName evidence="15 17">CDP-diacylglycerol--D-myo-inositol-3-phosphate 3-phosphatidyltransferase</fullName>
    </alternativeName>
</protein>
<evidence type="ECO:0000313" key="20">
    <source>
        <dbReference type="Proteomes" id="UP001260872"/>
    </source>
</evidence>
<dbReference type="EMBL" id="JAVKGT010000039">
    <property type="protein sequence ID" value="MDR5712843.1"/>
    <property type="molecule type" value="Genomic_DNA"/>
</dbReference>
<evidence type="ECO:0000256" key="8">
    <source>
        <dbReference type="ARBA" id="ARBA00022692"/>
    </source>
</evidence>
<feature type="transmembrane region" description="Helical" evidence="17">
    <location>
        <begin position="176"/>
        <end position="193"/>
    </location>
</feature>
<dbReference type="PROSITE" id="PS00379">
    <property type="entry name" value="CDP_ALCOHOL_P_TRANSF"/>
    <property type="match status" value="1"/>
</dbReference>
<name>A0ABU1FVY7_9MICC</name>
<comment type="pathway">
    <text evidence="2 17">Phospholipid metabolism; phosphatidylinositol phosphate biosynthesis.</text>
</comment>
<evidence type="ECO:0000256" key="18">
    <source>
        <dbReference type="RuleBase" id="RU003750"/>
    </source>
</evidence>
<dbReference type="NCBIfam" id="NF045883">
    <property type="entry name" value="PIPSynth"/>
    <property type="match status" value="1"/>
</dbReference>
<keyword evidence="7 17" id="KW-0808">Transferase</keyword>
<evidence type="ECO:0000256" key="5">
    <source>
        <dbReference type="ARBA" id="ARBA00011738"/>
    </source>
</evidence>
<comment type="pathway">
    <text evidence="3">Lipid metabolism.</text>
</comment>
<dbReference type="RefSeq" id="WP_310538212.1">
    <property type="nucleotide sequence ID" value="NZ_BAAAOC010000074.1"/>
</dbReference>
<feature type="binding site" evidence="17">
    <location>
        <position position="66"/>
    </location>
    <ligand>
        <name>Mg(2+)</name>
        <dbReference type="ChEBI" id="CHEBI:18420"/>
        <label>2</label>
    </ligand>
</feature>
<feature type="transmembrane region" description="Helical" evidence="17">
    <location>
        <begin position="52"/>
        <end position="68"/>
    </location>
</feature>
<evidence type="ECO:0000256" key="10">
    <source>
        <dbReference type="ARBA" id="ARBA00022842"/>
    </source>
</evidence>
<evidence type="ECO:0000256" key="9">
    <source>
        <dbReference type="ARBA" id="ARBA00022723"/>
    </source>
</evidence>
<feature type="binding site" evidence="17">
    <location>
        <position position="69"/>
    </location>
    <ligand>
        <name>Mg(2+)</name>
        <dbReference type="ChEBI" id="CHEBI:18420"/>
        <label>1</label>
    </ligand>
</feature>
<keyword evidence="9 17" id="KW-0479">Metal-binding</keyword>
<feature type="binding site" evidence="17">
    <location>
        <position position="70"/>
    </location>
    <ligand>
        <name>a CDP-1,2-diacyl-sn-glycerol</name>
        <dbReference type="ChEBI" id="CHEBI:58332"/>
    </ligand>
</feature>
<dbReference type="HAMAP" id="MF_02241">
    <property type="entry name" value="PIP_synthase"/>
    <property type="match status" value="1"/>
</dbReference>
<comment type="similarity">
    <text evidence="4 17 18">Belongs to the CDP-alcohol phosphatidyltransferase class-I family.</text>
</comment>
<evidence type="ECO:0000256" key="17">
    <source>
        <dbReference type="HAMAP-Rule" id="MF_02241"/>
    </source>
</evidence>
<keyword evidence="17" id="KW-0444">Lipid biosynthesis</keyword>
<evidence type="ECO:0000256" key="7">
    <source>
        <dbReference type="ARBA" id="ARBA00022679"/>
    </source>
</evidence>
<keyword evidence="12 17" id="KW-0472">Membrane</keyword>
<keyword evidence="20" id="KW-1185">Reference proteome</keyword>
<comment type="caution">
    <text evidence="17">Lacks conserved residue(s) required for the propagation of feature annotation.</text>
</comment>
<feature type="binding site" evidence="17">
    <location>
        <position position="66"/>
    </location>
    <ligand>
        <name>Mg(2+)</name>
        <dbReference type="ChEBI" id="CHEBI:18420"/>
        <label>1</label>
    </ligand>
</feature>
<organism evidence="19 20">
    <name type="scientific">Nesterenkonia flava</name>
    <dbReference type="NCBI Taxonomy" id="469799"/>
    <lineage>
        <taxon>Bacteria</taxon>
        <taxon>Bacillati</taxon>
        <taxon>Actinomycetota</taxon>
        <taxon>Actinomycetes</taxon>
        <taxon>Micrococcales</taxon>
        <taxon>Micrococcaceae</taxon>
        <taxon>Nesterenkonia</taxon>
    </lineage>
</organism>
<sequence>MLNRYARAFFGAIFTPVAKGLLALGLTPNAVTVIGTLGVCAGALIFYPLGELFWGTVFITLFVFSDLIDGLMARLSNHGSAFGSFLDSTLDRVQDAAIFLGLLIWFYTGGEHVWLGTAAAACLVLGMLVSYIRAKAESLGYQADTGIAERPERVVLTLVFTGFTGLGLPAEVLLAVLSLLVLASLITVLQRMVGVSRQARHHSPDPHAG</sequence>
<comment type="catalytic activity">
    <reaction evidence="16 17">
        <text>a CDP-1,2-diacyl-sn-glycerol + 1D-myo-inositol 3-phosphate = a 1,2-diacyl-sn-glycero-3-phospho-(1D-myo-inositol-3-phosphate) + CMP + H(+)</text>
        <dbReference type="Rhea" id="RHEA:60504"/>
        <dbReference type="ChEBI" id="CHEBI:15378"/>
        <dbReference type="ChEBI" id="CHEBI:58088"/>
        <dbReference type="ChEBI" id="CHEBI:58332"/>
        <dbReference type="ChEBI" id="CHEBI:58401"/>
        <dbReference type="ChEBI" id="CHEBI:60377"/>
    </reaction>
</comment>
<feature type="binding site" evidence="17">
    <location>
        <begin position="29"/>
        <end position="32"/>
    </location>
    <ligand>
        <name>a CDP-1,2-diacyl-sn-glycerol</name>
        <dbReference type="ChEBI" id="CHEBI:58332"/>
    </ligand>
</feature>
<keyword evidence="17" id="KW-1208">Phospholipid metabolism</keyword>
<comment type="subcellular location">
    <subcellularLocation>
        <location evidence="1 17">Cell membrane</location>
        <topology evidence="1 17">Multi-pass membrane protein</topology>
    </subcellularLocation>
</comment>
<dbReference type="Gene3D" id="1.20.120.1760">
    <property type="match status" value="1"/>
</dbReference>
<evidence type="ECO:0000256" key="13">
    <source>
        <dbReference type="ARBA" id="ARBA00023935"/>
    </source>
</evidence>
<dbReference type="InterPro" id="IPR048254">
    <property type="entry name" value="CDP_ALCOHOL_P_TRANSF_CS"/>
</dbReference>
<gene>
    <name evidence="19" type="ORF">RH857_12000</name>
</gene>
<keyword evidence="17" id="KW-0443">Lipid metabolism</keyword>
<dbReference type="Pfam" id="PF01066">
    <property type="entry name" value="CDP-OH_P_transf"/>
    <property type="match status" value="1"/>
</dbReference>
<evidence type="ECO:0000256" key="14">
    <source>
        <dbReference type="ARBA" id="ARBA00024082"/>
    </source>
</evidence>
<evidence type="ECO:0000256" key="1">
    <source>
        <dbReference type="ARBA" id="ARBA00004651"/>
    </source>
</evidence>
<comment type="function">
    <text evidence="17">Catalyzes the conjugation of the 1'-hydroxyl group of D-myo-inositol-3-phosphate (also named L-myo-inositol-1-phosphate) with a lipid tail of cytidine diphosphate diacylglycerol (CDP-DAG), forming phosphatidylinositol phosphate (PIP) and CMP. PIP is a precursor of phosphatidylinositol (PI) which is an essential lipid required for cell wall formation.</text>
</comment>
<dbReference type="EC" id="2.7.8.-" evidence="17"/>
<evidence type="ECO:0000256" key="6">
    <source>
        <dbReference type="ARBA" id="ARBA00022475"/>
    </source>
</evidence>
<keyword evidence="8 17" id="KW-0812">Transmembrane</keyword>
<dbReference type="InterPro" id="IPR044268">
    <property type="entry name" value="PIP_synthase_PgsA1"/>
</dbReference>
<dbReference type="InterPro" id="IPR043130">
    <property type="entry name" value="CDP-OH_PTrfase_TM_dom"/>
</dbReference>
<proteinExistence type="inferred from homology"/>
<comment type="caution">
    <text evidence="19">The sequence shown here is derived from an EMBL/GenBank/DDBJ whole genome shotgun (WGS) entry which is preliminary data.</text>
</comment>
<evidence type="ECO:0000256" key="12">
    <source>
        <dbReference type="ARBA" id="ARBA00023136"/>
    </source>
</evidence>
<evidence type="ECO:0000256" key="16">
    <source>
        <dbReference type="ARBA" id="ARBA00048865"/>
    </source>
</evidence>
<feature type="binding site" evidence="17">
    <location>
        <position position="87"/>
    </location>
    <ligand>
        <name>Mg(2+)</name>
        <dbReference type="ChEBI" id="CHEBI:18420"/>
        <label>1</label>
    </ligand>
</feature>
<feature type="binding site" evidence="17">
    <location>
        <position position="80"/>
    </location>
    <ligand>
        <name>a CDP-1,2-diacyl-sn-glycerol</name>
        <dbReference type="ChEBI" id="CHEBI:58332"/>
    </ligand>
</feature>
<dbReference type="GO" id="GO:0016740">
    <property type="term" value="F:transferase activity"/>
    <property type="evidence" value="ECO:0007669"/>
    <property type="project" value="UniProtKB-KW"/>
</dbReference>
<evidence type="ECO:0000256" key="2">
    <source>
        <dbReference type="ARBA" id="ARBA00004805"/>
    </source>
</evidence>
<reference evidence="20" key="1">
    <citation type="submission" date="2023-07" db="EMBL/GenBank/DDBJ databases">
        <title>Description of three actinobacteria isolated from air of manufacturing shop in a pharmaceutical factory.</title>
        <authorList>
            <person name="Zhang D.-F."/>
        </authorList>
    </citation>
    <scope>NUCLEOTIDE SEQUENCE [LARGE SCALE GENOMIC DNA]</scope>
    <source>
        <strain evidence="20">CCTCC AB 207010</strain>
    </source>
</reference>
<keyword evidence="6 17" id="KW-1003">Cell membrane</keyword>
<comment type="cofactor">
    <cofactor evidence="17">
        <name>Mg(2+)</name>
        <dbReference type="ChEBI" id="CHEBI:18420"/>
    </cofactor>
    <text evidence="17">Contains a di-nuclear catalytic Mg(2+) center.</text>
</comment>
<comment type="catalytic activity">
    <reaction evidence="13 17">
        <text>1,2-di-(9Z-octadecenoyl)-sn-glycero-3-cytidine-5'-diphosphate + 1D-myo-inositol 3-phosphate = 1,2-di-(9Z-octadecenoyl)-sn-glycero-3-phospho-(1D-myo-inositol-3-phosphate) + CMP + H(+)</text>
        <dbReference type="Rhea" id="RHEA:61216"/>
        <dbReference type="ChEBI" id="CHEBI:15378"/>
        <dbReference type="ChEBI" id="CHEBI:58401"/>
        <dbReference type="ChEBI" id="CHEBI:60377"/>
        <dbReference type="ChEBI" id="CHEBI:85356"/>
        <dbReference type="ChEBI" id="CHEBI:144472"/>
    </reaction>
</comment>
<keyword evidence="11 17" id="KW-1133">Transmembrane helix</keyword>
<feature type="binding site" evidence="17">
    <location>
        <position position="74"/>
    </location>
    <ligand>
        <name>a CDP-1,2-diacyl-sn-glycerol</name>
        <dbReference type="ChEBI" id="CHEBI:58332"/>
    </ligand>
</feature>
<accession>A0ABU1FVY7</accession>
<dbReference type="InterPro" id="IPR000462">
    <property type="entry name" value="CDP-OH_P_trans"/>
</dbReference>
<dbReference type="Proteomes" id="UP001260872">
    <property type="component" value="Unassembled WGS sequence"/>
</dbReference>
<evidence type="ECO:0000313" key="19">
    <source>
        <dbReference type="EMBL" id="MDR5712843.1"/>
    </source>
</evidence>
<evidence type="ECO:0000256" key="3">
    <source>
        <dbReference type="ARBA" id="ARBA00005189"/>
    </source>
</evidence>
<evidence type="ECO:0000256" key="11">
    <source>
        <dbReference type="ARBA" id="ARBA00022989"/>
    </source>
</evidence>
<feature type="binding site" evidence="17">
    <location>
        <position position="91"/>
    </location>
    <ligand>
        <name>Mg(2+)</name>
        <dbReference type="ChEBI" id="CHEBI:18420"/>
        <label>2</label>
    </ligand>
</feature>
<evidence type="ECO:0000256" key="4">
    <source>
        <dbReference type="ARBA" id="ARBA00010441"/>
    </source>
</evidence>
<evidence type="ECO:0000256" key="15">
    <source>
        <dbReference type="ARBA" id="ARBA00033137"/>
    </source>
</evidence>
<keyword evidence="17" id="KW-0594">Phospholipid biosynthesis</keyword>
<feature type="active site" description="Proton acceptor" evidence="17">
    <location>
        <position position="91"/>
    </location>
</feature>
<keyword evidence="10 17" id="KW-0460">Magnesium</keyword>
<comment type="subunit">
    <text evidence="5 17">Homodimer.</text>
</comment>
<feature type="transmembrane region" description="Helical" evidence="17">
    <location>
        <begin position="113"/>
        <end position="132"/>
    </location>
</feature>